<feature type="compositionally biased region" description="Basic and acidic residues" evidence="6">
    <location>
        <begin position="19"/>
        <end position="33"/>
    </location>
</feature>
<dbReference type="Proteomes" id="UP000237883">
    <property type="component" value="Chromosome"/>
</dbReference>
<evidence type="ECO:0000256" key="3">
    <source>
        <dbReference type="ARBA" id="ARBA00018111"/>
    </source>
</evidence>
<evidence type="ECO:0000256" key="4">
    <source>
        <dbReference type="ARBA" id="ARBA00022490"/>
    </source>
</evidence>
<dbReference type="InterPro" id="IPR003783">
    <property type="entry name" value="Regulatory_RecX"/>
</dbReference>
<feature type="domain" description="RecX second three-helical" evidence="7">
    <location>
        <begin position="53"/>
        <end position="93"/>
    </location>
</feature>
<dbReference type="InterPro" id="IPR053924">
    <property type="entry name" value="RecX_HTH_2nd"/>
</dbReference>
<dbReference type="RefSeq" id="WP_106056201.1">
    <property type="nucleotide sequence ID" value="NZ_CAURSC010000001.1"/>
</dbReference>
<dbReference type="InterPro" id="IPR036388">
    <property type="entry name" value="WH-like_DNA-bd_sf"/>
</dbReference>
<dbReference type="Pfam" id="PF02631">
    <property type="entry name" value="RecX_HTH2"/>
    <property type="match status" value="1"/>
</dbReference>
<dbReference type="Pfam" id="PF21982">
    <property type="entry name" value="RecX_HTH1"/>
    <property type="match status" value="1"/>
</dbReference>
<evidence type="ECO:0000313" key="10">
    <source>
        <dbReference type="EMBL" id="MBF1351849.1"/>
    </source>
</evidence>
<keyword evidence="11" id="KW-1185">Reference proteome</keyword>
<evidence type="ECO:0000313" key="11">
    <source>
        <dbReference type="Proteomes" id="UP000237883"/>
    </source>
</evidence>
<dbReference type="GO" id="GO:0006282">
    <property type="term" value="P:regulation of DNA repair"/>
    <property type="evidence" value="ECO:0007669"/>
    <property type="project" value="UniProtKB-UniRule"/>
</dbReference>
<proteinExistence type="inferred from homology"/>
<dbReference type="HAMAP" id="MF_01114">
    <property type="entry name" value="RecX"/>
    <property type="match status" value="1"/>
</dbReference>
<evidence type="ECO:0000256" key="1">
    <source>
        <dbReference type="ARBA" id="ARBA00004496"/>
    </source>
</evidence>
<organism evidence="9 11">
    <name type="scientific">Mogibacterium diversum</name>
    <dbReference type="NCBI Taxonomy" id="114527"/>
    <lineage>
        <taxon>Bacteria</taxon>
        <taxon>Bacillati</taxon>
        <taxon>Bacillota</taxon>
        <taxon>Clostridia</taxon>
        <taxon>Peptostreptococcales</taxon>
        <taxon>Anaerovoracaceae</taxon>
        <taxon>Mogibacterium</taxon>
    </lineage>
</organism>
<dbReference type="EMBL" id="CP027228">
    <property type="protein sequence ID" value="AVM47432.1"/>
    <property type="molecule type" value="Genomic_DNA"/>
</dbReference>
<accession>A0A2S0L2A4</accession>
<evidence type="ECO:0000259" key="8">
    <source>
        <dbReference type="Pfam" id="PF21982"/>
    </source>
</evidence>
<feature type="domain" description="RecX first three-helical" evidence="8">
    <location>
        <begin position="11"/>
        <end position="46"/>
    </location>
</feature>
<comment type="subcellular location">
    <subcellularLocation>
        <location evidence="1 5">Cytoplasm</location>
    </subcellularLocation>
</comment>
<protein>
    <recommendedName>
        <fullName evidence="3 5">Regulatory protein RecX</fullName>
    </recommendedName>
</protein>
<dbReference type="GeneID" id="78390738"/>
<evidence type="ECO:0000256" key="6">
    <source>
        <dbReference type="SAM" id="MobiDB-lite"/>
    </source>
</evidence>
<evidence type="ECO:0000256" key="5">
    <source>
        <dbReference type="HAMAP-Rule" id="MF_01114"/>
    </source>
</evidence>
<feature type="region of interest" description="Disordered" evidence="6">
    <location>
        <begin position="1"/>
        <end position="34"/>
    </location>
</feature>
<dbReference type="GO" id="GO:0005737">
    <property type="term" value="C:cytoplasm"/>
    <property type="evidence" value="ECO:0007669"/>
    <property type="project" value="UniProtKB-SubCell"/>
</dbReference>
<reference evidence="11" key="2">
    <citation type="submission" date="2018-02" db="EMBL/GenBank/DDBJ databases">
        <authorList>
            <person name="Holder M.E."/>
            <person name="Ajami N.J."/>
            <person name="Petrosino J.F."/>
        </authorList>
    </citation>
    <scope>NUCLEOTIDE SEQUENCE [LARGE SCALE GENOMIC DNA]</scope>
    <source>
        <strain evidence="11">CCUG 47132</strain>
    </source>
</reference>
<comment type="function">
    <text evidence="5">Modulates RecA activity.</text>
</comment>
<evidence type="ECO:0000313" key="9">
    <source>
        <dbReference type="EMBL" id="AVM47432.1"/>
    </source>
</evidence>
<gene>
    <name evidence="5" type="primary">recX</name>
    <name evidence="9" type="ORF">C5Q96_00550</name>
    <name evidence="10" type="ORF">HXM71_01840</name>
</gene>
<name>A0A2S0L2A4_9FIRM</name>
<feature type="compositionally biased region" description="Basic and acidic residues" evidence="6">
    <location>
        <begin position="1"/>
        <end position="12"/>
    </location>
</feature>
<reference evidence="10" key="3">
    <citation type="submission" date="2020-04" db="EMBL/GenBank/DDBJ databases">
        <title>Deep metagenomics examines the oral microbiome during advanced dental caries in children, revealing novel taxa and co-occurrences with host molecules.</title>
        <authorList>
            <person name="Baker J.L."/>
            <person name="Morton J.T."/>
            <person name="Dinis M."/>
            <person name="Alvarez R."/>
            <person name="Tran N.C."/>
            <person name="Knight R."/>
            <person name="Edlund A."/>
        </authorList>
    </citation>
    <scope>NUCLEOTIDE SEQUENCE</scope>
    <source>
        <strain evidence="10">JCVI_24_bin.8</strain>
    </source>
</reference>
<keyword evidence="4 5" id="KW-0963">Cytoplasm</keyword>
<dbReference type="PANTHER" id="PTHR33602">
    <property type="entry name" value="REGULATORY PROTEIN RECX FAMILY PROTEIN"/>
    <property type="match status" value="1"/>
</dbReference>
<reference evidence="9" key="1">
    <citation type="submission" date="2018-02" db="EMBL/GenBank/DDBJ databases">
        <authorList>
            <person name="Cohen D.B."/>
            <person name="Kent A.D."/>
        </authorList>
    </citation>
    <scope>NUCLEOTIDE SEQUENCE [LARGE SCALE GENOMIC DNA]</scope>
    <source>
        <strain evidence="9">CCUG 47132</strain>
    </source>
</reference>
<dbReference type="Gene3D" id="1.10.10.10">
    <property type="entry name" value="Winged helix-like DNA-binding domain superfamily/Winged helix DNA-binding domain"/>
    <property type="match status" value="2"/>
</dbReference>
<dbReference type="InterPro" id="IPR053926">
    <property type="entry name" value="RecX_HTH_1st"/>
</dbReference>
<dbReference type="AlphaFoldDB" id="A0A2S0L2A4"/>
<dbReference type="Proteomes" id="UP000722050">
    <property type="component" value="Unassembled WGS sequence"/>
</dbReference>
<evidence type="ECO:0000256" key="2">
    <source>
        <dbReference type="ARBA" id="ARBA00009695"/>
    </source>
</evidence>
<dbReference type="KEGG" id="mdv:C5Q96_00550"/>
<dbReference type="EMBL" id="JABZQH010000038">
    <property type="protein sequence ID" value="MBF1351849.1"/>
    <property type="molecule type" value="Genomic_DNA"/>
</dbReference>
<dbReference type="PANTHER" id="PTHR33602:SF1">
    <property type="entry name" value="REGULATORY PROTEIN RECX FAMILY PROTEIN"/>
    <property type="match status" value="1"/>
</dbReference>
<comment type="similarity">
    <text evidence="2 5">Belongs to the RecX family.</text>
</comment>
<dbReference type="OrthoDB" id="9804967at2"/>
<sequence length="181" mass="21016">MSKKRGVGDEAMRYLSHRMRTEQEMRQHLKEKEYEDSEIEGAIDDLKAHHYIDDYEYALAFYRNSFEKLRGGMRAKRELEQKGVDALTAENALEDYKYEAGVDELANARRIAIESIYGFEATRGYENSVEAVLQSASDSEEAEYLDERKIASMARKLENRGYTSGVIYKIISEMRSWKIKA</sequence>
<evidence type="ECO:0000259" key="7">
    <source>
        <dbReference type="Pfam" id="PF02631"/>
    </source>
</evidence>